<dbReference type="Gene3D" id="3.90.1530.30">
    <property type="match status" value="1"/>
</dbReference>
<dbReference type="InterPro" id="IPR023705">
    <property type="entry name" value="Nucleoid_occlusion_protein"/>
</dbReference>
<protein>
    <submittedName>
        <fullName evidence="9">Nucleoid occlusion protein</fullName>
    </submittedName>
</protein>
<dbReference type="InterPro" id="IPR050336">
    <property type="entry name" value="Chromosome_partition/occlusion"/>
</dbReference>
<dbReference type="SUPFAM" id="SSF109709">
    <property type="entry name" value="KorB DNA-binding domain-like"/>
    <property type="match status" value="1"/>
</dbReference>
<proteinExistence type="inferred from homology"/>
<dbReference type="InterPro" id="IPR036086">
    <property type="entry name" value="ParB/Sulfiredoxin_sf"/>
</dbReference>
<evidence type="ECO:0000256" key="6">
    <source>
        <dbReference type="ARBA" id="ARBA00023210"/>
    </source>
</evidence>
<evidence type="ECO:0000256" key="5">
    <source>
        <dbReference type="ARBA" id="ARBA00023125"/>
    </source>
</evidence>
<dbReference type="Gene3D" id="1.10.10.2830">
    <property type="match status" value="1"/>
</dbReference>
<dbReference type="SMART" id="SM00470">
    <property type="entry name" value="ParB"/>
    <property type="match status" value="1"/>
</dbReference>
<keyword evidence="4" id="KW-0132">Cell division</keyword>
<dbReference type="InterPro" id="IPR003115">
    <property type="entry name" value="ParB_N"/>
</dbReference>
<dbReference type="GO" id="GO:0000917">
    <property type="term" value="P:division septum assembly"/>
    <property type="evidence" value="ECO:0007669"/>
    <property type="project" value="UniProtKB-KW"/>
</dbReference>
<dbReference type="InterPro" id="IPR004437">
    <property type="entry name" value="ParB/RepB/Spo0J"/>
</dbReference>
<keyword evidence="5" id="KW-0238">DNA-binding</keyword>
<evidence type="ECO:0000313" key="10">
    <source>
        <dbReference type="Proteomes" id="UP000322976"/>
    </source>
</evidence>
<dbReference type="GO" id="GO:0009295">
    <property type="term" value="C:nucleoid"/>
    <property type="evidence" value="ECO:0007669"/>
    <property type="project" value="UniProtKB-SubCell"/>
</dbReference>
<keyword evidence="10" id="KW-1185">Reference proteome</keyword>
<dbReference type="CDD" id="cd16393">
    <property type="entry name" value="SPO0J_N"/>
    <property type="match status" value="1"/>
</dbReference>
<comment type="subcellular location">
    <subcellularLocation>
        <location evidence="1">Cytoplasm</location>
        <location evidence="1">Nucleoid</location>
    </subcellularLocation>
</comment>
<accession>A0A5D8QAF3</accession>
<dbReference type="Pfam" id="PF02195">
    <property type="entry name" value="ParB_N"/>
    <property type="match status" value="1"/>
</dbReference>
<feature type="domain" description="ParB-like N-terminal" evidence="8">
    <location>
        <begin position="11"/>
        <end position="101"/>
    </location>
</feature>
<comment type="similarity">
    <text evidence="2">Belongs to the ParB family.</text>
</comment>
<evidence type="ECO:0000256" key="7">
    <source>
        <dbReference type="ARBA" id="ARBA00023306"/>
    </source>
</evidence>
<dbReference type="GO" id="GO:0005694">
    <property type="term" value="C:chromosome"/>
    <property type="evidence" value="ECO:0007669"/>
    <property type="project" value="TreeGrafter"/>
</dbReference>
<dbReference type="NCBIfam" id="TIGR00180">
    <property type="entry name" value="parB_part"/>
    <property type="match status" value="1"/>
</dbReference>
<dbReference type="SUPFAM" id="SSF110849">
    <property type="entry name" value="ParB/Sulfiredoxin"/>
    <property type="match status" value="1"/>
</dbReference>
<evidence type="ECO:0000256" key="4">
    <source>
        <dbReference type="ARBA" id="ARBA00022618"/>
    </source>
</evidence>
<sequence length="270" mass="30987">MLNADAQRTISYIPIEMIRPNPYQPRKLLSQASLQELSESIKNYGVLQPITLRKISNDSYELVSGERRLRASQMAGLKDVPAIIIDVVDEDSAVIALLENLQREDLNFLEEAEGYYNLIQDHHLTQEELARRLSKSQSTIANKLRLLKLSDRIRSIIIKNNLTERHARALLRLPDEESQLMVLEQIVKKGLNVKESEALIDKYINNIKKANSPKEIHKQSVKKALKDLRIYINTFKQAVDLMNKSGISASLEQRESEEYIEFVVKVPINQ</sequence>
<name>A0A5D8QAF3_9THEO</name>
<reference evidence="9 10" key="1">
    <citation type="submission" date="2019-08" db="EMBL/GenBank/DDBJ databases">
        <title>Calorimonas adulescens gen. nov., sp. nov., an anaerobic thermophilic bacterium from Sakhalin hot spring.</title>
        <authorList>
            <person name="Khomyakova M.A."/>
            <person name="Merkel A.Y."/>
            <person name="Novikov A."/>
            <person name="Bonch-Osmolovskaya E.A."/>
            <person name="Slobodkin A.I."/>
        </authorList>
    </citation>
    <scope>NUCLEOTIDE SEQUENCE [LARGE SCALE GENOMIC DNA]</scope>
    <source>
        <strain evidence="9 10">A05MB</strain>
    </source>
</reference>
<dbReference type="Pfam" id="PF17762">
    <property type="entry name" value="HTH_ParB"/>
    <property type="match status" value="1"/>
</dbReference>
<keyword evidence="7" id="KW-0131">Cell cycle</keyword>
<dbReference type="AlphaFoldDB" id="A0A5D8QAF3"/>
<keyword evidence="6" id="KW-0717">Septation</keyword>
<keyword evidence="3" id="KW-0963">Cytoplasm</keyword>
<dbReference type="GO" id="GO:0003677">
    <property type="term" value="F:DNA binding"/>
    <property type="evidence" value="ECO:0007669"/>
    <property type="project" value="UniProtKB-KW"/>
</dbReference>
<evidence type="ECO:0000256" key="2">
    <source>
        <dbReference type="ARBA" id="ARBA00006295"/>
    </source>
</evidence>
<evidence type="ECO:0000259" key="8">
    <source>
        <dbReference type="SMART" id="SM00470"/>
    </source>
</evidence>
<dbReference type="GO" id="GO:0007059">
    <property type="term" value="P:chromosome segregation"/>
    <property type="evidence" value="ECO:0007669"/>
    <property type="project" value="TreeGrafter"/>
</dbReference>
<dbReference type="RefSeq" id="WP_149546220.1">
    <property type="nucleotide sequence ID" value="NZ_VTPS01000024.1"/>
</dbReference>
<dbReference type="Proteomes" id="UP000322976">
    <property type="component" value="Unassembled WGS sequence"/>
</dbReference>
<organism evidence="9 10">
    <name type="scientific">Calorimonas adulescens</name>
    <dbReference type="NCBI Taxonomy" id="2606906"/>
    <lineage>
        <taxon>Bacteria</taxon>
        <taxon>Bacillati</taxon>
        <taxon>Bacillota</taxon>
        <taxon>Clostridia</taxon>
        <taxon>Thermoanaerobacterales</taxon>
        <taxon>Thermoanaerobacteraceae</taxon>
        <taxon>Calorimonas</taxon>
    </lineage>
</organism>
<dbReference type="EMBL" id="VTPS01000024">
    <property type="protein sequence ID" value="TZE80756.1"/>
    <property type="molecule type" value="Genomic_DNA"/>
</dbReference>
<dbReference type="FunFam" id="3.90.1530.30:FF:000001">
    <property type="entry name" value="Chromosome partitioning protein ParB"/>
    <property type="match status" value="1"/>
</dbReference>
<evidence type="ECO:0000256" key="1">
    <source>
        <dbReference type="ARBA" id="ARBA00004453"/>
    </source>
</evidence>
<evidence type="ECO:0000256" key="3">
    <source>
        <dbReference type="ARBA" id="ARBA00022490"/>
    </source>
</evidence>
<dbReference type="NCBIfam" id="TIGR04285">
    <property type="entry name" value="nucleoid_noc"/>
    <property type="match status" value="1"/>
</dbReference>
<dbReference type="PANTHER" id="PTHR33375:SF8">
    <property type="entry name" value="NUCLEOID OCCLUSION PROTEIN"/>
    <property type="match status" value="1"/>
</dbReference>
<dbReference type="GO" id="GO:0045881">
    <property type="term" value="P:positive regulation of sporulation resulting in formation of a cellular spore"/>
    <property type="evidence" value="ECO:0007669"/>
    <property type="project" value="TreeGrafter"/>
</dbReference>
<dbReference type="FunFam" id="1.10.10.2830:FF:000001">
    <property type="entry name" value="Chromosome partitioning protein ParB"/>
    <property type="match status" value="1"/>
</dbReference>
<dbReference type="InterPro" id="IPR041468">
    <property type="entry name" value="HTH_ParB/Spo0J"/>
</dbReference>
<comment type="caution">
    <text evidence="9">The sequence shown here is derived from an EMBL/GenBank/DDBJ whole genome shotgun (WGS) entry which is preliminary data.</text>
</comment>
<gene>
    <name evidence="9" type="primary">noc</name>
    <name evidence="9" type="ORF">FWJ32_12085</name>
</gene>
<evidence type="ECO:0000313" key="9">
    <source>
        <dbReference type="EMBL" id="TZE80756.1"/>
    </source>
</evidence>
<dbReference type="PANTHER" id="PTHR33375">
    <property type="entry name" value="CHROMOSOME-PARTITIONING PROTEIN PARB-RELATED"/>
    <property type="match status" value="1"/>
</dbReference>